<evidence type="ECO:0000256" key="4">
    <source>
        <dbReference type="ARBA" id="ARBA00022932"/>
    </source>
</evidence>
<reference evidence="7 8" key="1">
    <citation type="journal article" date="2021" name="Sci. Rep.">
        <title>Genome sequencing of the multicellular alga Astrephomene provides insights into convergent evolution of germ-soma differentiation.</title>
        <authorList>
            <person name="Yamashita S."/>
            <person name="Yamamoto K."/>
            <person name="Matsuzaki R."/>
            <person name="Suzuki S."/>
            <person name="Yamaguchi H."/>
            <person name="Hirooka S."/>
            <person name="Minakuchi Y."/>
            <person name="Miyagishima S."/>
            <person name="Kawachi M."/>
            <person name="Toyoda A."/>
            <person name="Nozaki H."/>
        </authorList>
    </citation>
    <scope>NUCLEOTIDE SEQUENCE [LARGE SCALE GENOMIC DNA]</scope>
    <source>
        <strain evidence="7 8">NIES-4017</strain>
    </source>
</reference>
<dbReference type="EC" id="2.7.7.7" evidence="1"/>
<dbReference type="PRINTS" id="PR00868">
    <property type="entry name" value="DNAPOLI"/>
</dbReference>
<dbReference type="Gene3D" id="1.20.1060.10">
    <property type="entry name" value="Taq DNA Polymerase, Chain T, domain 4"/>
    <property type="match status" value="1"/>
</dbReference>
<feature type="non-terminal residue" evidence="7">
    <location>
        <position position="666"/>
    </location>
</feature>
<dbReference type="InterPro" id="IPR043502">
    <property type="entry name" value="DNA/RNA_pol_sf"/>
</dbReference>
<evidence type="ECO:0000256" key="5">
    <source>
        <dbReference type="ARBA" id="ARBA00049244"/>
    </source>
</evidence>
<dbReference type="InterPro" id="IPR036397">
    <property type="entry name" value="RNaseH_sf"/>
</dbReference>
<dbReference type="SUPFAM" id="SSF56672">
    <property type="entry name" value="DNA/RNA polymerases"/>
    <property type="match status" value="1"/>
</dbReference>
<dbReference type="AlphaFoldDB" id="A0AAD3DQ41"/>
<keyword evidence="4" id="KW-0239">DNA-directed DNA polymerase</keyword>
<dbReference type="PROSITE" id="PS00447">
    <property type="entry name" value="DNA_POLYMERASE_A"/>
    <property type="match status" value="1"/>
</dbReference>
<comment type="caution">
    <text evidence="7">The sequence shown here is derived from an EMBL/GenBank/DDBJ whole genome shotgun (WGS) entry which is preliminary data.</text>
</comment>
<dbReference type="PANTHER" id="PTHR10133">
    <property type="entry name" value="DNA POLYMERASE I"/>
    <property type="match status" value="1"/>
</dbReference>
<keyword evidence="8" id="KW-1185">Reference proteome</keyword>
<dbReference type="GO" id="GO:0006302">
    <property type="term" value="P:double-strand break repair"/>
    <property type="evidence" value="ECO:0007669"/>
    <property type="project" value="TreeGrafter"/>
</dbReference>
<dbReference type="InterPro" id="IPR019760">
    <property type="entry name" value="DNA-dir_DNA_pol_A_CS"/>
</dbReference>
<evidence type="ECO:0000256" key="1">
    <source>
        <dbReference type="ARBA" id="ARBA00012417"/>
    </source>
</evidence>
<dbReference type="EMBL" id="BMAR01000011">
    <property type="protein sequence ID" value="GFR45959.1"/>
    <property type="molecule type" value="Genomic_DNA"/>
</dbReference>
<dbReference type="Gene3D" id="3.30.420.10">
    <property type="entry name" value="Ribonuclease H-like superfamily/Ribonuclease H"/>
    <property type="match status" value="1"/>
</dbReference>
<dbReference type="FunFam" id="1.10.150.20:FF:000002">
    <property type="entry name" value="DNA polymerase I"/>
    <property type="match status" value="1"/>
</dbReference>
<dbReference type="GO" id="GO:0006261">
    <property type="term" value="P:DNA-templated DNA replication"/>
    <property type="evidence" value="ECO:0007669"/>
    <property type="project" value="InterPro"/>
</dbReference>
<dbReference type="Proteomes" id="UP001054857">
    <property type="component" value="Unassembled WGS sequence"/>
</dbReference>
<feature type="non-terminal residue" evidence="7">
    <location>
        <position position="1"/>
    </location>
</feature>
<dbReference type="PANTHER" id="PTHR10133:SF62">
    <property type="entry name" value="DNA POLYMERASE THETA"/>
    <property type="match status" value="1"/>
</dbReference>
<dbReference type="Pfam" id="PF00476">
    <property type="entry name" value="DNA_pol_A"/>
    <property type="match status" value="1"/>
</dbReference>
<name>A0AAD3DQ41_9CHLO</name>
<comment type="catalytic activity">
    <reaction evidence="5">
        <text>DNA(n) + a 2'-deoxyribonucleoside 5'-triphosphate = DNA(n+1) + diphosphate</text>
        <dbReference type="Rhea" id="RHEA:22508"/>
        <dbReference type="Rhea" id="RHEA-COMP:17339"/>
        <dbReference type="Rhea" id="RHEA-COMP:17340"/>
        <dbReference type="ChEBI" id="CHEBI:33019"/>
        <dbReference type="ChEBI" id="CHEBI:61560"/>
        <dbReference type="ChEBI" id="CHEBI:173112"/>
        <dbReference type="EC" id="2.7.7.7"/>
    </reaction>
</comment>
<dbReference type="SMART" id="SM00482">
    <property type="entry name" value="POLAc"/>
    <property type="match status" value="1"/>
</dbReference>
<evidence type="ECO:0000313" key="7">
    <source>
        <dbReference type="EMBL" id="GFR45959.1"/>
    </source>
</evidence>
<evidence type="ECO:0000256" key="2">
    <source>
        <dbReference type="ARBA" id="ARBA00022679"/>
    </source>
</evidence>
<gene>
    <name evidence="7" type="ORF">Agub_g7428</name>
</gene>
<evidence type="ECO:0000259" key="6">
    <source>
        <dbReference type="SMART" id="SM00482"/>
    </source>
</evidence>
<dbReference type="InterPro" id="IPR002298">
    <property type="entry name" value="DNA_polymerase_A"/>
</dbReference>
<keyword evidence="2" id="KW-0808">Transferase</keyword>
<dbReference type="GO" id="GO:0003887">
    <property type="term" value="F:DNA-directed DNA polymerase activity"/>
    <property type="evidence" value="ECO:0007669"/>
    <property type="project" value="UniProtKB-KW"/>
</dbReference>
<dbReference type="Gene3D" id="1.10.150.20">
    <property type="entry name" value="5' to 3' exonuclease, C-terminal subdomain"/>
    <property type="match status" value="1"/>
</dbReference>
<dbReference type="CDD" id="cd08638">
    <property type="entry name" value="DNA_pol_A_theta"/>
    <property type="match status" value="1"/>
</dbReference>
<organism evidence="7 8">
    <name type="scientific">Astrephomene gubernaculifera</name>
    <dbReference type="NCBI Taxonomy" id="47775"/>
    <lineage>
        <taxon>Eukaryota</taxon>
        <taxon>Viridiplantae</taxon>
        <taxon>Chlorophyta</taxon>
        <taxon>core chlorophytes</taxon>
        <taxon>Chlorophyceae</taxon>
        <taxon>CS clade</taxon>
        <taxon>Chlamydomonadales</taxon>
        <taxon>Astrephomenaceae</taxon>
        <taxon>Astrephomene</taxon>
    </lineage>
</organism>
<dbReference type="InterPro" id="IPR001098">
    <property type="entry name" value="DNA-dir_DNA_pol_A_palm_dom"/>
</dbReference>
<sequence length="666" mass="71566">QEAAAVLQEVCSLLAHPGSTKVTFELKQQLLQAKAAVGGLLAGSTEGTPALAGGAGAGAFSAALAASGGGAAGAAAGHQQPLMLDVADPVVDVRILLWMLNPDDPVNLPRGKSGKLTVTKGLEERMKQAEVCGASAHAKALGVLSCAGTVVRQLPPRQADACRRAAMVRHIYQDKLPRLQSEGLLRPLLQIEMPLVRVLAAMEAAGVALAPQVLRDQRAPLEARLRQLAHKAHVAAGMTFDLNSPKDVSEVLFQHLGLPPPPCAFTNQHQKHPSTKKEVLEELLESTQHPILRPLLDYRSLHKLLTGFVETLYSTAKGQWLRQQQQQREGARAPVPDVVRLCGTWLHTSTATGRLAMDEPNLQTIPRPVQYSFQLSQQSGEPLPLELGEAAPGAEAGGGGGGPRTIIMHFNLRTAFVAPPGHLVLTADYKQIELRLMAHFSGDAALCALLRNPHQDPFVLLAAEWKRVPVEQVTPETRVQAKRLAYGMLYGMGTTTLAAELGVSVGEAAELSDNFRRAIPGVDRWTKEVVEECRSCGFVCTLLGRRRYFPRINERSSKEARSQRAQAERQAVNSVCQGSAADLVKAAMITLQRRLEQRGLAGSARLVLMVHDELVLEVAAEQLPAVAALVRGVLEGEVALAVPLPVKLSVGPSWGQLQEYDPPAVQ</sequence>
<dbReference type="Gene3D" id="3.30.70.370">
    <property type="match status" value="1"/>
</dbReference>
<feature type="domain" description="DNA-directed DNA polymerase family A palm" evidence="6">
    <location>
        <begin position="409"/>
        <end position="622"/>
    </location>
</feature>
<protein>
    <recommendedName>
        <fullName evidence="1">DNA-directed DNA polymerase</fullName>
        <ecNumber evidence="1">2.7.7.7</ecNumber>
    </recommendedName>
</protein>
<dbReference type="GO" id="GO:0003677">
    <property type="term" value="F:DNA binding"/>
    <property type="evidence" value="ECO:0007669"/>
    <property type="project" value="InterPro"/>
</dbReference>
<accession>A0AAD3DQ41</accession>
<keyword evidence="3" id="KW-0548">Nucleotidyltransferase</keyword>
<evidence type="ECO:0000313" key="8">
    <source>
        <dbReference type="Proteomes" id="UP001054857"/>
    </source>
</evidence>
<evidence type="ECO:0000256" key="3">
    <source>
        <dbReference type="ARBA" id="ARBA00022695"/>
    </source>
</evidence>
<proteinExistence type="predicted"/>